<feature type="domain" description="Transposase IS701-like DDE" evidence="2">
    <location>
        <begin position="22"/>
        <end position="281"/>
    </location>
</feature>
<evidence type="ECO:0000259" key="2">
    <source>
        <dbReference type="Pfam" id="PF13546"/>
    </source>
</evidence>
<feature type="compositionally biased region" description="Basic residues" evidence="1">
    <location>
        <begin position="424"/>
        <end position="438"/>
    </location>
</feature>
<dbReference type="AlphaFoldDB" id="A0A7Z0WN79"/>
<feature type="region of interest" description="Disordered" evidence="1">
    <location>
        <begin position="224"/>
        <end position="270"/>
    </location>
</feature>
<evidence type="ECO:0000313" key="3">
    <source>
        <dbReference type="EMBL" id="OLF10915.1"/>
    </source>
</evidence>
<dbReference type="InterPro" id="IPR038721">
    <property type="entry name" value="IS701-like_DDE_dom"/>
</dbReference>
<comment type="caution">
    <text evidence="3">The sequence shown here is derived from an EMBL/GenBank/DDBJ whole genome shotgun (WGS) entry which is preliminary data.</text>
</comment>
<proteinExistence type="predicted"/>
<evidence type="ECO:0000256" key="1">
    <source>
        <dbReference type="SAM" id="MobiDB-lite"/>
    </source>
</evidence>
<dbReference type="Proteomes" id="UP000185696">
    <property type="component" value="Unassembled WGS sequence"/>
</dbReference>
<dbReference type="SUPFAM" id="SSF53098">
    <property type="entry name" value="Ribonuclease H-like"/>
    <property type="match status" value="1"/>
</dbReference>
<keyword evidence="4" id="KW-1185">Reference proteome</keyword>
<feature type="region of interest" description="Disordered" evidence="1">
    <location>
        <begin position="405"/>
        <end position="470"/>
    </location>
</feature>
<dbReference type="InterPro" id="IPR012337">
    <property type="entry name" value="RNaseH-like_sf"/>
</dbReference>
<dbReference type="NCBIfam" id="NF041680">
    <property type="entry name" value="transp_NF041680"/>
    <property type="match status" value="1"/>
</dbReference>
<dbReference type="Pfam" id="PF13546">
    <property type="entry name" value="DDE_5"/>
    <property type="match status" value="1"/>
</dbReference>
<protein>
    <submittedName>
        <fullName evidence="3">Transposase</fullName>
    </submittedName>
</protein>
<reference evidence="3 4" key="1">
    <citation type="submission" date="2016-12" db="EMBL/GenBank/DDBJ databases">
        <title>The draft genome sequence of Actinophytocola xinjiangensis.</title>
        <authorList>
            <person name="Wang W."/>
            <person name="Yuan L."/>
        </authorList>
    </citation>
    <scope>NUCLEOTIDE SEQUENCE [LARGE SCALE GENOMIC DNA]</scope>
    <source>
        <strain evidence="3 4">CGMCC 4.4663</strain>
    </source>
</reference>
<sequence length="470" mass="52640">MVSVHDAGVGAAFGELAGFRTELYRCLPRRGDVLFELCDAVLCAEGPVTTLVGLSLTAEHRRGHGALYDGLASGRVDVTRLRQAVTSVSVPRDHAGRIVLAVDVSAWLRPDAPTSPDRSYCHVSARGKGQAQMIPGWPYSFVAALEPGRTSWTGLLDAQRLRPGDDTTAVTAGQVRDVLERLKRAGHWRAGDPPVLVVCDAGYDLPRLAHLLTDQQVEVLGRLRSDRTFRFPPPPPRRRDGGPGRDVGRPRKHGPTFKLPDPATHPEPETTTVTVTDRYGLARADGWTRLSPLLARRDGWKHHTGPLPTIPGSIIRLTVERLPGTRTPKPVWLWHSHPSLDPTSMNRLWQAFLRRFDLEHTFRFLKHTLGWTRPRTRSPEQADRWTWLILAAHTQLRLARHHTHDLRRPWEKPPTHPHPLTPNRVRRGFPYLHRKTTHPTRAPKPTRPGPGRPPGTRNHHPATHHPIGTG</sequence>
<name>A0A7Z0WN79_9PSEU</name>
<accession>A0A7Z0WN79</accession>
<evidence type="ECO:0000313" key="4">
    <source>
        <dbReference type="Proteomes" id="UP000185696"/>
    </source>
</evidence>
<gene>
    <name evidence="3" type="ORF">BLA60_12850</name>
</gene>
<feature type="compositionally biased region" description="Basic and acidic residues" evidence="1">
    <location>
        <begin position="237"/>
        <end position="249"/>
    </location>
</feature>
<organism evidence="3 4">
    <name type="scientific">Actinophytocola xinjiangensis</name>
    <dbReference type="NCBI Taxonomy" id="485602"/>
    <lineage>
        <taxon>Bacteria</taxon>
        <taxon>Bacillati</taxon>
        <taxon>Actinomycetota</taxon>
        <taxon>Actinomycetes</taxon>
        <taxon>Pseudonocardiales</taxon>
        <taxon>Pseudonocardiaceae</taxon>
    </lineage>
</organism>
<dbReference type="Gene3D" id="3.90.350.10">
    <property type="entry name" value="Transposase Inhibitor Protein From Tn5, Chain A, domain 1"/>
    <property type="match status" value="1"/>
</dbReference>
<dbReference type="EMBL" id="MSIF01000005">
    <property type="protein sequence ID" value="OLF10915.1"/>
    <property type="molecule type" value="Genomic_DNA"/>
</dbReference>